<name>A0A8D8G214_CULPI</name>
<organism evidence="1">
    <name type="scientific">Culex pipiens</name>
    <name type="common">House mosquito</name>
    <dbReference type="NCBI Taxonomy" id="7175"/>
    <lineage>
        <taxon>Eukaryota</taxon>
        <taxon>Metazoa</taxon>
        <taxon>Ecdysozoa</taxon>
        <taxon>Arthropoda</taxon>
        <taxon>Hexapoda</taxon>
        <taxon>Insecta</taxon>
        <taxon>Pterygota</taxon>
        <taxon>Neoptera</taxon>
        <taxon>Endopterygota</taxon>
        <taxon>Diptera</taxon>
        <taxon>Nematocera</taxon>
        <taxon>Culicoidea</taxon>
        <taxon>Culicidae</taxon>
        <taxon>Culicinae</taxon>
        <taxon>Culicini</taxon>
        <taxon>Culex</taxon>
        <taxon>Culex</taxon>
    </lineage>
</organism>
<proteinExistence type="predicted"/>
<dbReference type="AlphaFoldDB" id="A0A8D8G214"/>
<accession>A0A8D8G214</accession>
<sequence>MVRPKGNGLENTFPKRAYGFVVPRAGASAKHPMSPESMDFPQKASNFPEHAMKACMPCKCRVMFSTLYQNLDINLLKSFDVNFNALPLFYTSIATSEPMLQKNKKAVHFPCFYIPHCV</sequence>
<dbReference type="EMBL" id="HBUE01123725">
    <property type="protein sequence ID" value="CAG6493542.1"/>
    <property type="molecule type" value="Transcribed_RNA"/>
</dbReference>
<reference evidence="1" key="1">
    <citation type="submission" date="2021-05" db="EMBL/GenBank/DDBJ databases">
        <authorList>
            <person name="Alioto T."/>
            <person name="Alioto T."/>
            <person name="Gomez Garrido J."/>
        </authorList>
    </citation>
    <scope>NUCLEOTIDE SEQUENCE</scope>
</reference>
<protein>
    <submittedName>
        <fullName evidence="1">(northern house mosquito) hypothetical protein</fullName>
    </submittedName>
</protein>
<evidence type="ECO:0000313" key="1">
    <source>
        <dbReference type="EMBL" id="CAG6493542.1"/>
    </source>
</evidence>